<name>A0ABS3PW73_9FLAO</name>
<dbReference type="Pfam" id="PF02494">
    <property type="entry name" value="HYR"/>
    <property type="match status" value="1"/>
</dbReference>
<evidence type="ECO:0000256" key="2">
    <source>
        <dbReference type="SAM" id="SignalP"/>
    </source>
</evidence>
<keyword evidence="2" id="KW-0732">Signal</keyword>
<dbReference type="InterPro" id="IPR026341">
    <property type="entry name" value="T9SS_type_B"/>
</dbReference>
<dbReference type="RefSeq" id="WP_208058210.1">
    <property type="nucleotide sequence ID" value="NZ_JAGDYP010000002.1"/>
</dbReference>
<dbReference type="InterPro" id="IPR025667">
    <property type="entry name" value="SprB_repeat"/>
</dbReference>
<evidence type="ECO:0000313" key="5">
    <source>
        <dbReference type="Proteomes" id="UP000681610"/>
    </source>
</evidence>
<gene>
    <name evidence="4" type="ORF">J4N46_03775</name>
</gene>
<keyword evidence="1" id="KW-0677">Repeat</keyword>
<evidence type="ECO:0000256" key="1">
    <source>
        <dbReference type="ARBA" id="ARBA00022737"/>
    </source>
</evidence>
<proteinExistence type="predicted"/>
<evidence type="ECO:0000259" key="3">
    <source>
        <dbReference type="PROSITE" id="PS50825"/>
    </source>
</evidence>
<keyword evidence="5" id="KW-1185">Reference proteome</keyword>
<organism evidence="4 5">
    <name type="scientific">Capnocytophaga bilenii</name>
    <dbReference type="NCBI Taxonomy" id="2819369"/>
    <lineage>
        <taxon>Bacteria</taxon>
        <taxon>Pseudomonadati</taxon>
        <taxon>Bacteroidota</taxon>
        <taxon>Flavobacteriia</taxon>
        <taxon>Flavobacteriales</taxon>
        <taxon>Flavobacteriaceae</taxon>
        <taxon>Capnocytophaga</taxon>
    </lineage>
</organism>
<dbReference type="Pfam" id="PF13573">
    <property type="entry name" value="SprB"/>
    <property type="match status" value="1"/>
</dbReference>
<dbReference type="Pfam" id="PF13585">
    <property type="entry name" value="CHU_C"/>
    <property type="match status" value="1"/>
</dbReference>
<dbReference type="Proteomes" id="UP000681610">
    <property type="component" value="Unassembled WGS sequence"/>
</dbReference>
<reference evidence="4 5" key="1">
    <citation type="submission" date="2021-03" db="EMBL/GenBank/DDBJ databases">
        <title>Isolation and description of Capnocytophaga bilenii sp. nov., a novel Capnocytophaga species, isolated from a gingivitis subject.</title>
        <authorList>
            <person name="Antezack A."/>
            <person name="Monnet-Corti V."/>
            <person name="La Scola B."/>
        </authorList>
    </citation>
    <scope>NUCLEOTIDE SEQUENCE [LARGE SCALE GENOMIC DNA]</scope>
    <source>
        <strain evidence="4 5">Marseille-Q4570</strain>
    </source>
</reference>
<dbReference type="PROSITE" id="PS50825">
    <property type="entry name" value="HYR"/>
    <property type="match status" value="1"/>
</dbReference>
<evidence type="ECO:0000313" key="4">
    <source>
        <dbReference type="EMBL" id="MBO1883565.1"/>
    </source>
</evidence>
<feature type="chain" id="PRO_5045402593" evidence="2">
    <location>
        <begin position="21"/>
        <end position="4105"/>
    </location>
</feature>
<dbReference type="EMBL" id="JAGDYP010000002">
    <property type="protein sequence ID" value="MBO1883565.1"/>
    <property type="molecule type" value="Genomic_DNA"/>
</dbReference>
<feature type="signal peptide" evidence="2">
    <location>
        <begin position="1"/>
        <end position="20"/>
    </location>
</feature>
<sequence>MKKFFLTIFFLLITTVSVMAQVALNNFTVGTTPGECKADAKLNVNLLSTMGPSGTQVQVKLEVPNDPNGKTQALKVGISGQNSYEFTSLKAGIYTVTVIEVATNKKSSPRVVNVTSNYIPPTFKNVLTFGPSCSGSGNDGKIIVTIRGGAKGPFDVKLFKAGAQIYSQRHTKPNAANELDITIGGGGVQMPSGSDYQLVVEDFAGSSTPNPTCGETNKTAITIPPASLSLNCLELELGNGNGIRVGANCKFGLSFSLHRKDNGSLDDYETAIQATGSAIVKAYTAGGTLKYGPVDISSTYRSAWRGNNVAAAYSFITDYVFEEGDVVELSINVGKTPFTKKIKIDRNVVDVALNTTKGNNASTFMVRSGSALISADNRSDIAVPPVPCPTGTELLLAVDFNSRAIELPEDGSTNKVGFQYYWLNGLANNWIANPSSPGAGYYYEIYKYLGSGYPGWDASFTNNNMDETDTSKWQLLSSPIDYTWVNKNYAELTGQPNGYYLVKLVMRDAGGNKFCYSPKRVVEMRPKPTSIGRQFHYIEKDKGIYKNTATLRKWLSPTDFSYPITVKLDLKNGGTGTRTVNFDTALPFENVRSVTYTFPVIKTILSPDAGGDPTSFSFGDLPTGLGDYRITITDACGNTSYRDYNLDDVAMTYTRDVVKAESICRNTSKISYDIATTPNGTLKGALFELFKKDNAGQYSIHIGSSRDLAHTFNNLEPGDYVLQSRGYYYAQIKRGVWKDDNQSGNTGVMNWENFTDTNAAINGWTLVENTDTNNPSNPNHHTGVLHNSRVYLTITPTGELDVDVVGTSCNASANSGLVAIQVKNPEYIRYPLQFLLKRTNGTTVTSSVVFQSASQVSKYVFKNVANGNYVAVLSHACGDIPQGVSVNTNSYSQPGITYSSQSLNPCNGDVMDITFAGSPQLYNIEWFRVETDNSETSIAIDTKTISETVRRDTKYIVRYSLIDATLCAGGGTGVASVTVSFGKDTVKPVITGCPSGTITVNTLANQCYGVATWGVVTATDDCRIDTWSQTHQSGDRFDIGLHTVTYVFKDTSGNVATCSFNVEVKSKAIDMEVKDAFVDGTNGVISNRKLANSESFAYRITYQNKGVENVTSATMEITLPNHPALIIGTPDYSGATENLNAPVEMGRTSNTITLSIPMQTLRAGGPLRTILIPLRLNGDCNEIGKPCMNSLTASYSFKFEGRRPTCVVPVQESTSSKTLEISTDNCVRTEMFCPGTSNVRLTAITGFDQYIWYQDGNLMANPLNNNYVDAPAVGTYRVEKVKNCNGTTLTSTETMQLVDIDNVTDPIRAQANGGDRCGSEDIWVSHFILCNQTSKTITANIRDTRIAWQKLKSGEAPRALNCPETDDNKWETVGTDRDFVISTTAHYRLHLTNAGGDCSKNFYFDVFNSALSGEIDNTFTRDISDYQNGNIRINMATSGLTYKYVLKDSNGNVKATFQGLSSSKDFVISTPDTYTVEVTALGLPSTCKATFTQKIEKQVRLVPKVTAKNWKGCNLRVLNFQAGGGDAPYDFAVWSIDGVILNGYTNYTDVPDTNYIATGIPAGNAGTDRDINIMQPGTYVFLARDAQKAYALTPAIDIYPDELLGYTINTTDIKCGSLSNTGVISITYNTRQNVKSTLYKFDESNNESYIDENHTGYFSNLVAGKYKLKIEVTLGSLYTCTYVNPNLEIKSMDSTLKAYAGVLEDISCDSASPTKQYKVRINNVSGGTGFGYEYSSNNVNYSNNPVLMVGSTVSVVYVRDSNKCVTELPIKIVPIVPPTVTNTVVTYDCDGRGTFTLTTTPSGAFEYHISNAAGTMSETRTNNVFTLNPGVYSIYAKYTPAMATATTPNVLFNEDFGTGLDTCDSDSVFLTCNTAGTALTNNQYVITRQVTANPALWVSPTPTDASGVTDGRYLAINGASPNNDSGVVYKRTIKDVVPNQELNVSVNLFNLIPSSYAGGTNPNLVVRIYNPGNLAQYVEKSIGELQRSNSWVNKKVTFAAAQVAYNSVIFEIRNTAPTSVIGSDLAVDDIKLWQPTKLCAVRSEGISVNVENNRQFKARGTAYDEKCGKNDGEIALVVENAQGATVQYQVRGTTSWTTVTLSATTATQGVATITNLSAVQSGTLYVRKTNEPTCMTSFDYTIKRPTPAVVTATIVAPVTCLDTHASVRFTAEGGAKPYQSFSYAPTGGGTAPATKAAVNNEADFNLEAGTYRIEVKDANGCVTTNTLVVANAKPLRIEVVDLAPCFQGGTTGRLQVKVLEGNGDYQFSKNGGTTFENGSVASGTSIIYEDLTAGLYNIVVRDGGACNASATYTIANPLRIQTVPVTPLNCAPNSRAKFTITYTGGRTGTREFLWSNNATTGFSTAIGAGLSLSSSGNVYTFESSVEGVYYFKVRYLMDNGEYCEVVSDRQEVKVVKPYFTTTPTVEDVNCAGATTGKILINNRSIAGGVPPFSILLNNGTLTNTHNAADLVSLPKGVYTLTIVDSAQCKSEPMAVRIAEVPAMVVTTTHTSLACNGSGVQLADITAMVTAGGTAPYKVTLIKNGTAIASRTGVTANDMQTFNGMDIGRYQVLVEDAKGCQFTDNFQVTSEANGLDIRPVSAQCTANSADVAVSVYDRLGGVIGNGQYIAIYKEGMGRPTGSPIAPTVSVTDADGGTTIWYRADPPVDTTLSDGVTVVKASTYTFTSLLGTGLTPGVRYTFAVYDSNSGCSFTKEASAPLPSQSALESQVTLVRPTTCRDADDGKVTFFLKNWGVSGITNYRIYKYPPTAPGFTDPTDHNGGSVTVGGTITHLALPSVGENYTAQGIPAGRYFAVFTDAGTGCVQASPEFTIERSASQLTASVTVAKKANCKQPQPIGMGRVVVDAQGGQSPYEYYYEGISSPLAPVLSGVTLDNAFTANAHGAARDLISGMYRVYIRDAAGCLVHTITTVDLDPSPAIASVDVLDACSDNSDYPVNVVFATKGVGQHQYKIDGINDWQNLTMPAVASETNVLLPIRLAPNTSSYTLSIRDGNGCETSTTFKVYDYINFDASHTPIVPCGNGAATITVSNITGGTGSYKISLYRVVDRDSSTQRAVPLITADNVTGNSYVMPASTGDGIREGDYRISVYDAATFGTAAECAKTLMFRVAPPEMPRIEVLSVTTPTCYQDEATVRVKVTPVADGPYVFKITAPDGSAVSHTLTANANYATFAGLISGPVSLGGKGYLITAESIRSCTVEKVVTATSPDIVSITAGALTKKDYECEVDDAGYLTGESLYPRLIFDLDAVSGGTGIYERIEFRTVVSNTLVAQKTVEAGENIYTYTLPNYLTADTDYYVQVYDSNGCSMTSTVATVSSTLIMSAITASQTQALTCANTGEKFDITVSTTTVYNNEPIEYTITKIGEIAPIITHSATSLTFNNVTITEPGYYVVKAVNKKTSCEVSVNYTVLDPQTLLLEAKDPQHITCKGGTGEITFELSDTRLSDGDQVIDGFNFTIYDLANNSAVFSGTTHGTTTPGKYQQTGISAGKYRVETTSIITGCKAYATFELIEADQKLDVFAEETHSVTCDGNRAEIMVRVSGGWAPYEITINGAAVPSKILSEDGGKILFTGLSAVPTPGAVTSYTISISDKWGCTVYSGTHEVGIIYPDAISGTITVTQHATCSGSSDGIIQVVTSTITGGSGTYNYTLYRNGRVLFTPEKEESKSATYKNLAPGFYDVEIMDTWGCSLIERQIEIVEPAPITVSVTSQNLQVCYKGRDGSISFHVEGGRPPYTVKVVDKYTNIPYHNESGIYSSTPVNVPNMVGAPPSVASEQLPAGDYRVYITDSGQGTGVGCTMSPTFDFSVISVPDLEATTSQGYNCDNNEFSTWIEVRFKDEIDFNRMTFSLNGSTPLMFSRNNGDSNRKGNIGYIDQTRFDITVATQTMELFYTSVHSATGAVKSCSHTLTNPVHIEEIYQLSEIVKTPTTVVNTLQVEGKDGKKPYKYEFNGEYYDETNLYELKLNDPDYTNPVSGKKLKAVNVVVYDAAGCVRSRTFYEEYFDILIPNFFTPNGDGIYDTWVPINVEKYPQIRISIFDRFGRRLKVLNYRESWDGKYEGNDMPTGDYWYIIEMNDENDDRTFNGNFTLYR</sequence>
<feature type="domain" description="HYR" evidence="3">
    <location>
        <begin position="983"/>
        <end position="1066"/>
    </location>
</feature>
<dbReference type="NCBIfam" id="TIGR04131">
    <property type="entry name" value="Bac_Flav_CTERM"/>
    <property type="match status" value="1"/>
</dbReference>
<dbReference type="InterPro" id="IPR003410">
    <property type="entry name" value="HYR_dom"/>
</dbReference>
<accession>A0ABS3PW73</accession>
<comment type="caution">
    <text evidence="4">The sequence shown here is derived from an EMBL/GenBank/DDBJ whole genome shotgun (WGS) entry which is preliminary data.</text>
</comment>
<protein>
    <submittedName>
        <fullName evidence="4">T9SS type B sorting domain-containing protein</fullName>
    </submittedName>
</protein>